<dbReference type="OrthoDB" id="9813518at2"/>
<evidence type="ECO:0000313" key="23">
    <source>
        <dbReference type="Proteomes" id="UP000321764"/>
    </source>
</evidence>
<dbReference type="InterPro" id="IPR028325">
    <property type="entry name" value="VG_K_chnl"/>
</dbReference>
<evidence type="ECO:0000259" key="21">
    <source>
        <dbReference type="Pfam" id="PF00520"/>
    </source>
</evidence>
<name>A0A5C8Z2A8_9GAMM</name>
<keyword evidence="10" id="KW-0630">Potassium</keyword>
<dbReference type="Gene3D" id="1.10.287.70">
    <property type="match status" value="1"/>
</dbReference>
<evidence type="ECO:0000256" key="7">
    <source>
        <dbReference type="ARBA" id="ARBA00022741"/>
    </source>
</evidence>
<evidence type="ECO:0000256" key="3">
    <source>
        <dbReference type="ARBA" id="ARBA00022475"/>
    </source>
</evidence>
<dbReference type="EMBL" id="VKAD01000003">
    <property type="protein sequence ID" value="TXR51343.1"/>
    <property type="molecule type" value="Genomic_DNA"/>
</dbReference>
<keyword evidence="16" id="KW-0407">Ion channel</keyword>
<feature type="transmembrane region" description="Helical" evidence="20">
    <location>
        <begin position="190"/>
        <end position="206"/>
    </location>
</feature>
<keyword evidence="8" id="KW-0631">Potassium channel</keyword>
<dbReference type="PANTHER" id="PTHR11537">
    <property type="entry name" value="VOLTAGE-GATED POTASSIUM CHANNEL"/>
    <property type="match status" value="1"/>
</dbReference>
<organism evidence="22 23">
    <name type="scientific">Reinekea thalattae</name>
    <dbReference type="NCBI Taxonomy" id="2593301"/>
    <lineage>
        <taxon>Bacteria</taxon>
        <taxon>Pseudomonadati</taxon>
        <taxon>Pseudomonadota</taxon>
        <taxon>Gammaproteobacteria</taxon>
        <taxon>Oceanospirillales</taxon>
        <taxon>Saccharospirillaceae</taxon>
        <taxon>Reinekea</taxon>
    </lineage>
</organism>
<sequence>MLQPLRKSTARILSVDGNHRYSRIVDLVLIGLIALNVLAIILESVTEFEQQHQLALQLFDYFSVSVFTIEYLLRVWSCVELAGYEDDTPAKARLKYIFTPLAVFDFLAIAPFYLAFFISLDLRFLRVVRLLRVFKLTRYSGAMNLVLDVFKEESSAFFAAFFVLITLLILASSGIYLIEHDIQPEVFGSIPDAMWWAMATLTTVGYGDSVPVSAGGKIFGGLITIIGMGMVALPAGILASGFIDQVHRRRSLYSNQLEQVFGDGVITEEKQNNLERLREQLGLSEEDVEILTLEYLKKYPSKDLRCPHCHQPFFDNSHNQTKS</sequence>
<dbReference type="SUPFAM" id="SSF81324">
    <property type="entry name" value="Voltage-gated potassium channels"/>
    <property type="match status" value="1"/>
</dbReference>
<evidence type="ECO:0000256" key="5">
    <source>
        <dbReference type="ARBA" id="ARBA00022566"/>
    </source>
</evidence>
<dbReference type="Gene3D" id="1.20.120.350">
    <property type="entry name" value="Voltage-gated potassium channels. Chain C"/>
    <property type="match status" value="1"/>
</dbReference>
<evidence type="ECO:0000256" key="16">
    <source>
        <dbReference type="ARBA" id="ARBA00023303"/>
    </source>
</evidence>
<evidence type="ECO:0000256" key="6">
    <source>
        <dbReference type="ARBA" id="ARBA00022692"/>
    </source>
</evidence>
<keyword evidence="11 20" id="KW-1133">Transmembrane helix</keyword>
<keyword evidence="7" id="KW-0547">Nucleotide-binding</keyword>
<gene>
    <name evidence="22" type="ORF">FME95_12485</name>
</gene>
<reference evidence="22 23" key="1">
    <citation type="submission" date="2019-07" db="EMBL/GenBank/DDBJ databases">
        <title>Reinekea sp. strain SSH23 genome sequencing and assembly.</title>
        <authorList>
            <person name="Kim I."/>
        </authorList>
    </citation>
    <scope>NUCLEOTIDE SEQUENCE [LARGE SCALE GENOMIC DNA]</scope>
    <source>
        <strain evidence="22 23">SSH23</strain>
    </source>
</reference>
<dbReference type="PANTHER" id="PTHR11537:SF254">
    <property type="entry name" value="POTASSIUM VOLTAGE-GATED CHANNEL PROTEIN SHAB"/>
    <property type="match status" value="1"/>
</dbReference>
<dbReference type="GO" id="GO:0005249">
    <property type="term" value="F:voltage-gated potassium channel activity"/>
    <property type="evidence" value="ECO:0007669"/>
    <property type="project" value="InterPro"/>
</dbReference>
<dbReference type="RefSeq" id="WP_147714838.1">
    <property type="nucleotide sequence ID" value="NZ_VKAD01000003.1"/>
</dbReference>
<keyword evidence="15" id="KW-1071">Ligand-gated ion channel</keyword>
<dbReference type="GO" id="GO:0001508">
    <property type="term" value="P:action potential"/>
    <property type="evidence" value="ECO:0007669"/>
    <property type="project" value="TreeGrafter"/>
</dbReference>
<protein>
    <submittedName>
        <fullName evidence="22">Ion transporter</fullName>
    </submittedName>
</protein>
<dbReference type="InterPro" id="IPR005821">
    <property type="entry name" value="Ion_trans_dom"/>
</dbReference>
<evidence type="ECO:0000256" key="20">
    <source>
        <dbReference type="SAM" id="Phobius"/>
    </source>
</evidence>
<keyword evidence="19" id="KW-0175">Coiled coil</keyword>
<feature type="transmembrane region" description="Helical" evidence="20">
    <location>
        <begin position="218"/>
        <end position="243"/>
    </location>
</feature>
<keyword evidence="4" id="KW-0633">Potassium transport</keyword>
<evidence type="ECO:0000256" key="9">
    <source>
        <dbReference type="ARBA" id="ARBA00022882"/>
    </source>
</evidence>
<dbReference type="AlphaFoldDB" id="A0A5C8Z2A8"/>
<keyword evidence="14" id="KW-0114">cAMP</keyword>
<evidence type="ECO:0000256" key="15">
    <source>
        <dbReference type="ARBA" id="ARBA00023286"/>
    </source>
</evidence>
<feature type="transmembrane region" description="Helical" evidence="20">
    <location>
        <begin position="94"/>
        <end position="118"/>
    </location>
</feature>
<evidence type="ECO:0000256" key="2">
    <source>
        <dbReference type="ARBA" id="ARBA00022448"/>
    </source>
</evidence>
<accession>A0A5C8Z2A8</accession>
<keyword evidence="9" id="KW-0851">Voltage-gated channel</keyword>
<comment type="caution">
    <text evidence="22">The sequence shown here is derived from an EMBL/GenBank/DDBJ whole genome shotgun (WGS) entry which is preliminary data.</text>
</comment>
<evidence type="ECO:0000256" key="10">
    <source>
        <dbReference type="ARBA" id="ARBA00022958"/>
    </source>
</evidence>
<evidence type="ECO:0000256" key="1">
    <source>
        <dbReference type="ARBA" id="ARBA00004651"/>
    </source>
</evidence>
<evidence type="ECO:0000256" key="14">
    <source>
        <dbReference type="ARBA" id="ARBA00023149"/>
    </source>
</evidence>
<evidence type="ECO:0000256" key="17">
    <source>
        <dbReference type="ARBA" id="ARBA00058429"/>
    </source>
</evidence>
<evidence type="ECO:0000256" key="12">
    <source>
        <dbReference type="ARBA" id="ARBA00023065"/>
    </source>
</evidence>
<proteinExistence type="inferred from homology"/>
<evidence type="ECO:0000256" key="8">
    <source>
        <dbReference type="ARBA" id="ARBA00022826"/>
    </source>
</evidence>
<keyword evidence="3" id="KW-1003">Cell membrane</keyword>
<feature type="domain" description="Ion transport" evidence="21">
    <location>
        <begin position="23"/>
        <end position="246"/>
    </location>
</feature>
<evidence type="ECO:0000256" key="13">
    <source>
        <dbReference type="ARBA" id="ARBA00023136"/>
    </source>
</evidence>
<dbReference type="FunFam" id="1.10.287.70:FF:000181">
    <property type="entry name" value="Cyclic nucleotide-gated potassium channel mll3241"/>
    <property type="match status" value="1"/>
</dbReference>
<comment type="similarity">
    <text evidence="18">Belongs to the potassium channel family.</text>
</comment>
<feature type="transmembrane region" description="Helical" evidence="20">
    <location>
        <begin position="156"/>
        <end position="178"/>
    </location>
</feature>
<dbReference type="GO" id="GO:0008076">
    <property type="term" value="C:voltage-gated potassium channel complex"/>
    <property type="evidence" value="ECO:0007669"/>
    <property type="project" value="InterPro"/>
</dbReference>
<comment type="function">
    <text evidence="17">Cyclic nucleotide-regulated potassium channel activated by cAMP.</text>
</comment>
<evidence type="ECO:0000313" key="22">
    <source>
        <dbReference type="EMBL" id="TXR51343.1"/>
    </source>
</evidence>
<dbReference type="InterPro" id="IPR027359">
    <property type="entry name" value="Volt_channel_dom_sf"/>
</dbReference>
<keyword evidence="23" id="KW-1185">Reference proteome</keyword>
<keyword evidence="13 20" id="KW-0472">Membrane</keyword>
<dbReference type="Pfam" id="PF00520">
    <property type="entry name" value="Ion_trans"/>
    <property type="match status" value="1"/>
</dbReference>
<keyword evidence="12" id="KW-0406">Ion transport</keyword>
<comment type="subcellular location">
    <subcellularLocation>
        <location evidence="1">Cell membrane</location>
        <topology evidence="1">Multi-pass membrane protein</topology>
    </subcellularLocation>
</comment>
<feature type="transmembrane region" description="Helical" evidence="20">
    <location>
        <begin position="21"/>
        <end position="42"/>
    </location>
</feature>
<evidence type="ECO:0000256" key="19">
    <source>
        <dbReference type="SAM" id="Coils"/>
    </source>
</evidence>
<dbReference type="PRINTS" id="PR00169">
    <property type="entry name" value="KCHANNEL"/>
</dbReference>
<keyword evidence="6 20" id="KW-0812">Transmembrane</keyword>
<feature type="transmembrane region" description="Helical" evidence="20">
    <location>
        <begin position="54"/>
        <end position="73"/>
    </location>
</feature>
<evidence type="ECO:0000256" key="18">
    <source>
        <dbReference type="ARBA" id="ARBA00060926"/>
    </source>
</evidence>
<evidence type="ECO:0000256" key="11">
    <source>
        <dbReference type="ARBA" id="ARBA00022989"/>
    </source>
</evidence>
<keyword evidence="2" id="KW-0813">Transport</keyword>
<keyword evidence="5" id="KW-0116">cAMP-binding</keyword>
<dbReference type="Proteomes" id="UP000321764">
    <property type="component" value="Unassembled WGS sequence"/>
</dbReference>
<evidence type="ECO:0000256" key="4">
    <source>
        <dbReference type="ARBA" id="ARBA00022538"/>
    </source>
</evidence>
<feature type="coiled-coil region" evidence="19">
    <location>
        <begin position="267"/>
        <end position="294"/>
    </location>
</feature>
<dbReference type="GO" id="GO:0030552">
    <property type="term" value="F:cAMP binding"/>
    <property type="evidence" value="ECO:0007669"/>
    <property type="project" value="UniProtKB-KW"/>
</dbReference>